<dbReference type="CDD" id="cd00464">
    <property type="entry name" value="SK"/>
    <property type="match status" value="1"/>
</dbReference>
<dbReference type="PRINTS" id="PR01100">
    <property type="entry name" value="SHIKIMTKNASE"/>
</dbReference>
<name>A0ABS9EL40_9FLAO</name>
<comment type="subcellular location">
    <subcellularLocation>
        <location evidence="7">Cytoplasm</location>
    </subcellularLocation>
</comment>
<comment type="subunit">
    <text evidence="7">Monomer.</text>
</comment>
<dbReference type="InterPro" id="IPR027417">
    <property type="entry name" value="P-loop_NTPase"/>
</dbReference>
<keyword evidence="7" id="KW-0963">Cytoplasm</keyword>
<gene>
    <name evidence="7" type="primary">aroK</name>
    <name evidence="8" type="ORF">L1I30_12535</name>
</gene>
<proteinExistence type="inferred from homology"/>
<evidence type="ECO:0000256" key="5">
    <source>
        <dbReference type="ARBA" id="ARBA00022840"/>
    </source>
</evidence>
<evidence type="ECO:0000256" key="3">
    <source>
        <dbReference type="ARBA" id="ARBA00022741"/>
    </source>
</evidence>
<sequence>MKIFLSGYMGVGKSVVSRQLAAKLDYPLIDLDDQISLIEQKSISQIFKEKGELYFRKLESRVLTDILEDPSNMIVALGGGTPCYGMNMDLIKNNTSSKTIYLKASVEFLTERLSKEQDSRPMISHLVNKADLENFVRKHMFERAFYYHQADVLIDVEGKTPQEIVTEIEAKL</sequence>
<feature type="binding site" evidence="7">
    <location>
        <position position="56"/>
    </location>
    <ligand>
        <name>substrate</name>
    </ligand>
</feature>
<dbReference type="InterPro" id="IPR031322">
    <property type="entry name" value="Shikimate/glucono_kinase"/>
</dbReference>
<evidence type="ECO:0000256" key="6">
    <source>
        <dbReference type="ARBA" id="ARBA00023141"/>
    </source>
</evidence>
<feature type="binding site" evidence="7">
    <location>
        <position position="32"/>
    </location>
    <ligand>
        <name>substrate</name>
    </ligand>
</feature>
<keyword evidence="7" id="KW-0460">Magnesium</keyword>
<evidence type="ECO:0000256" key="7">
    <source>
        <dbReference type="HAMAP-Rule" id="MF_00109"/>
    </source>
</evidence>
<feature type="binding site" evidence="7">
    <location>
        <begin position="10"/>
        <end position="15"/>
    </location>
    <ligand>
        <name>ATP</name>
        <dbReference type="ChEBI" id="CHEBI:30616"/>
    </ligand>
</feature>
<evidence type="ECO:0000313" key="8">
    <source>
        <dbReference type="EMBL" id="MCF4102495.1"/>
    </source>
</evidence>
<dbReference type="PANTHER" id="PTHR21087">
    <property type="entry name" value="SHIKIMATE KINASE"/>
    <property type="match status" value="1"/>
</dbReference>
<dbReference type="PANTHER" id="PTHR21087:SF16">
    <property type="entry name" value="SHIKIMATE KINASE 1, CHLOROPLASTIC"/>
    <property type="match status" value="1"/>
</dbReference>
<comment type="similarity">
    <text evidence="7">Belongs to the shikimate kinase family.</text>
</comment>
<organism evidence="8 9">
    <name type="scientific">Gillisia lutea</name>
    <dbReference type="NCBI Taxonomy" id="2909668"/>
    <lineage>
        <taxon>Bacteria</taxon>
        <taxon>Pseudomonadati</taxon>
        <taxon>Bacteroidota</taxon>
        <taxon>Flavobacteriia</taxon>
        <taxon>Flavobacteriales</taxon>
        <taxon>Flavobacteriaceae</taxon>
        <taxon>Gillisia</taxon>
    </lineage>
</organism>
<feature type="binding site" evidence="7">
    <location>
        <position position="120"/>
    </location>
    <ligand>
        <name>ATP</name>
        <dbReference type="ChEBI" id="CHEBI:30616"/>
    </ligand>
</feature>
<dbReference type="RefSeq" id="WP_236134634.1">
    <property type="nucleotide sequence ID" value="NZ_JAKGTH010000010.1"/>
</dbReference>
<keyword evidence="4 7" id="KW-0418">Kinase</keyword>
<dbReference type="EC" id="2.7.1.71" evidence="7"/>
<comment type="caution">
    <text evidence="7">Lacks conserved residue(s) required for the propagation of feature annotation.</text>
</comment>
<accession>A0ABS9EL40</accession>
<dbReference type="HAMAP" id="MF_00109">
    <property type="entry name" value="Shikimate_kinase"/>
    <property type="match status" value="1"/>
</dbReference>
<keyword evidence="3 7" id="KW-0547">Nucleotide-binding</keyword>
<feature type="binding site" evidence="7">
    <location>
        <position position="79"/>
    </location>
    <ligand>
        <name>substrate</name>
    </ligand>
</feature>
<evidence type="ECO:0000256" key="2">
    <source>
        <dbReference type="ARBA" id="ARBA00022679"/>
    </source>
</evidence>
<dbReference type="SUPFAM" id="SSF52540">
    <property type="entry name" value="P-loop containing nucleoside triphosphate hydrolases"/>
    <property type="match status" value="1"/>
</dbReference>
<evidence type="ECO:0000256" key="1">
    <source>
        <dbReference type="ARBA" id="ARBA00022605"/>
    </source>
</evidence>
<feature type="binding site" evidence="7">
    <location>
        <position position="143"/>
    </location>
    <ligand>
        <name>substrate</name>
    </ligand>
</feature>
<dbReference type="GO" id="GO:0016301">
    <property type="term" value="F:kinase activity"/>
    <property type="evidence" value="ECO:0007669"/>
    <property type="project" value="UniProtKB-KW"/>
</dbReference>
<comment type="pathway">
    <text evidence="7">Metabolic intermediate biosynthesis; chorismate biosynthesis; chorismate from D-erythrose 4-phosphate and phosphoenolpyruvate: step 5/7.</text>
</comment>
<keyword evidence="1 7" id="KW-0028">Amino-acid biosynthesis</keyword>
<keyword evidence="2 7" id="KW-0808">Transferase</keyword>
<comment type="caution">
    <text evidence="8">The sequence shown here is derived from an EMBL/GenBank/DDBJ whole genome shotgun (WGS) entry which is preliminary data.</text>
</comment>
<keyword evidence="6 7" id="KW-0057">Aromatic amino acid biosynthesis</keyword>
<dbReference type="Proteomes" id="UP001179363">
    <property type="component" value="Unassembled WGS sequence"/>
</dbReference>
<dbReference type="Gene3D" id="3.40.50.300">
    <property type="entry name" value="P-loop containing nucleotide triphosphate hydrolases"/>
    <property type="match status" value="1"/>
</dbReference>
<protein>
    <recommendedName>
        <fullName evidence="7">Shikimate kinase</fullName>
        <shortName evidence="7">SK</shortName>
        <ecNumber evidence="7">2.7.1.71</ecNumber>
    </recommendedName>
</protein>
<feature type="binding site" evidence="7">
    <location>
        <position position="14"/>
    </location>
    <ligand>
        <name>Mg(2+)</name>
        <dbReference type="ChEBI" id="CHEBI:18420"/>
    </ligand>
</feature>
<dbReference type="EMBL" id="JAKGTH010000010">
    <property type="protein sequence ID" value="MCF4102495.1"/>
    <property type="molecule type" value="Genomic_DNA"/>
</dbReference>
<keyword evidence="9" id="KW-1185">Reference proteome</keyword>
<comment type="cofactor">
    <cofactor evidence="7">
        <name>Mg(2+)</name>
        <dbReference type="ChEBI" id="CHEBI:18420"/>
    </cofactor>
    <text evidence="7">Binds 1 Mg(2+) ion per subunit.</text>
</comment>
<dbReference type="Pfam" id="PF01202">
    <property type="entry name" value="SKI"/>
    <property type="match status" value="1"/>
</dbReference>
<comment type="catalytic activity">
    <reaction evidence="7">
        <text>shikimate + ATP = 3-phosphoshikimate + ADP + H(+)</text>
        <dbReference type="Rhea" id="RHEA:13121"/>
        <dbReference type="ChEBI" id="CHEBI:15378"/>
        <dbReference type="ChEBI" id="CHEBI:30616"/>
        <dbReference type="ChEBI" id="CHEBI:36208"/>
        <dbReference type="ChEBI" id="CHEBI:145989"/>
        <dbReference type="ChEBI" id="CHEBI:456216"/>
        <dbReference type="EC" id="2.7.1.71"/>
    </reaction>
</comment>
<comment type="function">
    <text evidence="7">Catalyzes the specific phosphorylation of the 3-hydroxyl group of shikimic acid using ATP as a cosubstrate.</text>
</comment>
<keyword evidence="7" id="KW-0479">Metal-binding</keyword>
<keyword evidence="5 7" id="KW-0067">ATP-binding</keyword>
<evidence type="ECO:0000256" key="4">
    <source>
        <dbReference type="ARBA" id="ARBA00022777"/>
    </source>
</evidence>
<dbReference type="InterPro" id="IPR000623">
    <property type="entry name" value="Shikimate_kinase/TSH1"/>
</dbReference>
<reference evidence="8" key="1">
    <citation type="submission" date="2022-01" db="EMBL/GenBank/DDBJ databases">
        <title>Gillisia lutea sp. nov., isolated from marine plastic residues from the Malvarosa beach (Valencia, Spain).</title>
        <authorList>
            <person name="Vidal-Verdu A."/>
            <person name="Molina-Menor E."/>
            <person name="Satari L."/>
            <person name="Pascual J."/>
            <person name="Pereto J."/>
            <person name="Porcar M."/>
        </authorList>
    </citation>
    <scope>NUCLEOTIDE SEQUENCE</scope>
    <source>
        <strain evidence="8">M10.2A</strain>
    </source>
</reference>
<evidence type="ECO:0000313" key="9">
    <source>
        <dbReference type="Proteomes" id="UP001179363"/>
    </source>
</evidence>